<dbReference type="Pfam" id="PF00126">
    <property type="entry name" value="HTH_1"/>
    <property type="match status" value="1"/>
</dbReference>
<dbReference type="PRINTS" id="PR00039">
    <property type="entry name" value="HTHLYSR"/>
</dbReference>
<dbReference type="OrthoDB" id="7328368at2"/>
<evidence type="ECO:0000256" key="2">
    <source>
        <dbReference type="ARBA" id="ARBA00023015"/>
    </source>
</evidence>
<protein>
    <submittedName>
        <fullName evidence="6">Gcv operon activator</fullName>
    </submittedName>
</protein>
<dbReference type="Gene3D" id="3.40.190.10">
    <property type="entry name" value="Periplasmic binding protein-like II"/>
    <property type="match status" value="2"/>
</dbReference>
<dbReference type="SUPFAM" id="SSF46785">
    <property type="entry name" value="Winged helix' DNA-binding domain"/>
    <property type="match status" value="1"/>
</dbReference>
<dbReference type="PANTHER" id="PTHR30537">
    <property type="entry name" value="HTH-TYPE TRANSCRIPTIONAL REGULATOR"/>
    <property type="match status" value="1"/>
</dbReference>
<dbReference type="InterPro" id="IPR036390">
    <property type="entry name" value="WH_DNA-bd_sf"/>
</dbReference>
<dbReference type="GO" id="GO:0043565">
    <property type="term" value="F:sequence-specific DNA binding"/>
    <property type="evidence" value="ECO:0007669"/>
    <property type="project" value="TreeGrafter"/>
</dbReference>
<evidence type="ECO:0000256" key="3">
    <source>
        <dbReference type="ARBA" id="ARBA00023125"/>
    </source>
</evidence>
<comment type="similarity">
    <text evidence="1">Belongs to the LysR transcriptional regulatory family.</text>
</comment>
<dbReference type="GO" id="GO:0006351">
    <property type="term" value="P:DNA-templated transcription"/>
    <property type="evidence" value="ECO:0007669"/>
    <property type="project" value="TreeGrafter"/>
</dbReference>
<keyword evidence="4" id="KW-0804">Transcription</keyword>
<dbReference type="STRING" id="311410.LA5095_01054"/>
<dbReference type="InterPro" id="IPR005119">
    <property type="entry name" value="LysR_subst-bd"/>
</dbReference>
<evidence type="ECO:0000256" key="1">
    <source>
        <dbReference type="ARBA" id="ARBA00009437"/>
    </source>
</evidence>
<dbReference type="PROSITE" id="PS50931">
    <property type="entry name" value="HTH_LYSR"/>
    <property type="match status" value="1"/>
</dbReference>
<sequence>MDWKKIPSLHALRAFETVARNKSFTAAARELNVTEAAVRQHVRGLEEWFGVSLVERKGKGVSLTKTGERLAASTSDCFQTLVQGVNSLVAAEENRPVTVALTPAFAEIWLMPRLDSFWKEHPDIEISLQPSLQLAEIRGEQFDLAIRYGLGKWPGTKTTRLASAEYVVVARPGLADAAVSRELSDLSDLKSYPWLFEASRQEHRDWAERHGIDFDARTNRHYPTNSLVIAAARAGHGVSLQSRALVQTDLNLGILEELYAEDSAPLAYYLVTRSGLSSKAREFVNWLKKAASQT</sequence>
<dbReference type="AlphaFoldDB" id="A0A0M7AIW2"/>
<accession>A0A0M7AIW2</accession>
<name>A0A0M7AIW2_9HYPH</name>
<keyword evidence="2" id="KW-0805">Transcription regulation</keyword>
<dbReference type="GO" id="GO:0003700">
    <property type="term" value="F:DNA-binding transcription factor activity"/>
    <property type="evidence" value="ECO:0007669"/>
    <property type="project" value="InterPro"/>
</dbReference>
<dbReference type="Proteomes" id="UP000049983">
    <property type="component" value="Unassembled WGS sequence"/>
</dbReference>
<dbReference type="RefSeq" id="WP_055112511.1">
    <property type="nucleotide sequence ID" value="NZ_CXWA01000005.1"/>
</dbReference>
<dbReference type="InterPro" id="IPR058163">
    <property type="entry name" value="LysR-type_TF_proteobact-type"/>
</dbReference>
<dbReference type="InterPro" id="IPR000847">
    <property type="entry name" value="LysR_HTH_N"/>
</dbReference>
<dbReference type="Pfam" id="PF03466">
    <property type="entry name" value="LysR_substrate"/>
    <property type="match status" value="1"/>
</dbReference>
<dbReference type="SUPFAM" id="SSF53850">
    <property type="entry name" value="Periplasmic binding protein-like II"/>
    <property type="match status" value="1"/>
</dbReference>
<gene>
    <name evidence="6" type="primary">gcvA_19</name>
    <name evidence="6" type="ORF">LA5096_04192</name>
</gene>
<evidence type="ECO:0000256" key="4">
    <source>
        <dbReference type="ARBA" id="ARBA00023163"/>
    </source>
</evidence>
<keyword evidence="7" id="KW-1185">Reference proteome</keyword>
<dbReference type="GeneID" id="97671499"/>
<proteinExistence type="inferred from homology"/>
<reference evidence="7" key="1">
    <citation type="submission" date="2015-07" db="EMBL/GenBank/DDBJ databases">
        <authorList>
            <person name="Rodrigo-Torres Lidia"/>
            <person name="Arahal R.David."/>
        </authorList>
    </citation>
    <scope>NUCLEOTIDE SEQUENCE [LARGE SCALE GENOMIC DNA]</scope>
    <source>
        <strain evidence="7">CECT 5096</strain>
    </source>
</reference>
<dbReference type="Gene3D" id="1.10.10.10">
    <property type="entry name" value="Winged helix-like DNA-binding domain superfamily/Winged helix DNA-binding domain"/>
    <property type="match status" value="1"/>
</dbReference>
<feature type="domain" description="HTH lysR-type" evidence="5">
    <location>
        <begin position="7"/>
        <end position="64"/>
    </location>
</feature>
<organism evidence="6 7">
    <name type="scientific">Roseibium album</name>
    <dbReference type="NCBI Taxonomy" id="311410"/>
    <lineage>
        <taxon>Bacteria</taxon>
        <taxon>Pseudomonadati</taxon>
        <taxon>Pseudomonadota</taxon>
        <taxon>Alphaproteobacteria</taxon>
        <taxon>Hyphomicrobiales</taxon>
        <taxon>Stappiaceae</taxon>
        <taxon>Roseibium</taxon>
    </lineage>
</organism>
<dbReference type="PANTHER" id="PTHR30537:SF26">
    <property type="entry name" value="GLYCINE CLEAVAGE SYSTEM TRANSCRIPTIONAL ACTIVATOR"/>
    <property type="match status" value="1"/>
</dbReference>
<evidence type="ECO:0000313" key="7">
    <source>
        <dbReference type="Proteomes" id="UP000049983"/>
    </source>
</evidence>
<keyword evidence="3" id="KW-0238">DNA-binding</keyword>
<dbReference type="InterPro" id="IPR036388">
    <property type="entry name" value="WH-like_DNA-bd_sf"/>
</dbReference>
<evidence type="ECO:0000259" key="5">
    <source>
        <dbReference type="PROSITE" id="PS50931"/>
    </source>
</evidence>
<evidence type="ECO:0000313" key="6">
    <source>
        <dbReference type="EMBL" id="CTQ74809.1"/>
    </source>
</evidence>
<dbReference type="EMBL" id="CXWC01000011">
    <property type="protein sequence ID" value="CTQ74809.1"/>
    <property type="molecule type" value="Genomic_DNA"/>
</dbReference>